<sequence length="171" mass="17117">MLGLLAAGAAGSVSACGIVDPGPAVPAVAADPLETLVTQKQALLDLYQATLTTHTDLADRLGPLRDAHREHRDALLELLDARRRGALARAASPVPGPEKPAKPPAVSQDPDGALVALRAAEKTATARSRTACLAATTGTGDSAGAPERVTVLGCISAAEASHAVALAVALA</sequence>
<evidence type="ECO:0000313" key="2">
    <source>
        <dbReference type="EMBL" id="TQS44797.1"/>
    </source>
</evidence>
<evidence type="ECO:0000256" key="1">
    <source>
        <dbReference type="SAM" id="MobiDB-lite"/>
    </source>
</evidence>
<protein>
    <recommendedName>
        <fullName evidence="4">Ferritin-like domain-containing protein</fullName>
    </recommendedName>
</protein>
<organism evidence="2 3">
    <name type="scientific">Cryptosporangium phraense</name>
    <dbReference type="NCBI Taxonomy" id="2593070"/>
    <lineage>
        <taxon>Bacteria</taxon>
        <taxon>Bacillati</taxon>
        <taxon>Actinomycetota</taxon>
        <taxon>Actinomycetes</taxon>
        <taxon>Cryptosporangiales</taxon>
        <taxon>Cryptosporangiaceae</taxon>
        <taxon>Cryptosporangium</taxon>
    </lineage>
</organism>
<comment type="caution">
    <text evidence="2">The sequence shown here is derived from an EMBL/GenBank/DDBJ whole genome shotgun (WGS) entry which is preliminary data.</text>
</comment>
<keyword evidence="3" id="KW-1185">Reference proteome</keyword>
<proteinExistence type="predicted"/>
<evidence type="ECO:0000313" key="3">
    <source>
        <dbReference type="Proteomes" id="UP000317982"/>
    </source>
</evidence>
<dbReference type="InParanoid" id="A0A545ATX3"/>
<gene>
    <name evidence="2" type="ORF">FL583_12630</name>
</gene>
<dbReference type="Proteomes" id="UP000317982">
    <property type="component" value="Unassembled WGS sequence"/>
</dbReference>
<dbReference type="EMBL" id="VIRS01000007">
    <property type="protein sequence ID" value="TQS44797.1"/>
    <property type="molecule type" value="Genomic_DNA"/>
</dbReference>
<dbReference type="RefSeq" id="WP_142704779.1">
    <property type="nucleotide sequence ID" value="NZ_VIRS01000007.1"/>
</dbReference>
<name>A0A545ATX3_9ACTN</name>
<accession>A0A545ATX3</accession>
<evidence type="ECO:0008006" key="4">
    <source>
        <dbReference type="Google" id="ProtNLM"/>
    </source>
</evidence>
<reference evidence="2 3" key="1">
    <citation type="submission" date="2019-07" db="EMBL/GenBank/DDBJ databases">
        <title>Cryptosporangium phraense sp. nov., isolated from plant litter.</title>
        <authorList>
            <person name="Suriyachadkun C."/>
        </authorList>
    </citation>
    <scope>NUCLEOTIDE SEQUENCE [LARGE SCALE GENOMIC DNA]</scope>
    <source>
        <strain evidence="2 3">A-T 5661</strain>
    </source>
</reference>
<dbReference type="AlphaFoldDB" id="A0A545ATX3"/>
<feature type="region of interest" description="Disordered" evidence="1">
    <location>
        <begin position="88"/>
        <end position="109"/>
    </location>
</feature>